<organism evidence="1 2">
    <name type="scientific">Bacteroides fragilis</name>
    <dbReference type="NCBI Taxonomy" id="817"/>
    <lineage>
        <taxon>Bacteria</taxon>
        <taxon>Pseudomonadati</taxon>
        <taxon>Bacteroidota</taxon>
        <taxon>Bacteroidia</taxon>
        <taxon>Bacteroidales</taxon>
        <taxon>Bacteroidaceae</taxon>
        <taxon>Bacteroides</taxon>
    </lineage>
</organism>
<sequence>MKVTDIITKERAIELIRLLIPYLQHSEIMVEHIGEYDINGCKHIDAIAVIQFNSHQQITIWNKGIKFYNGNLHVGESAEKDVANVFDVYRLLHSWGLVS</sequence>
<gene>
    <name evidence="1" type="ORF">DW228_06665</name>
</gene>
<reference evidence="1 2" key="1">
    <citation type="submission" date="2018-08" db="EMBL/GenBank/DDBJ databases">
        <title>A genome reference for cultivated species of the human gut microbiota.</title>
        <authorList>
            <person name="Zou Y."/>
            <person name="Xue W."/>
            <person name="Luo G."/>
        </authorList>
    </citation>
    <scope>NUCLEOTIDE SEQUENCE [LARGE SCALE GENOMIC DNA]</scope>
    <source>
        <strain evidence="1 2">AM18-6</strain>
    </source>
</reference>
<dbReference type="RefSeq" id="WP_122330125.1">
    <property type="nucleotide sequence ID" value="NZ_JAQDYY010000001.1"/>
</dbReference>
<dbReference type="EMBL" id="QRJE01000008">
    <property type="protein sequence ID" value="RHH14477.1"/>
    <property type="molecule type" value="Genomic_DNA"/>
</dbReference>
<evidence type="ECO:0000313" key="1">
    <source>
        <dbReference type="EMBL" id="RHH14477.1"/>
    </source>
</evidence>
<proteinExistence type="predicted"/>
<comment type="caution">
    <text evidence="1">The sequence shown here is derived from an EMBL/GenBank/DDBJ whole genome shotgun (WGS) entry which is preliminary data.</text>
</comment>
<dbReference type="AlphaFoldDB" id="A0A396C4V2"/>
<evidence type="ECO:0000313" key="2">
    <source>
        <dbReference type="Proteomes" id="UP000266644"/>
    </source>
</evidence>
<dbReference type="Proteomes" id="UP000266644">
    <property type="component" value="Unassembled WGS sequence"/>
</dbReference>
<accession>A0A396C4V2</accession>
<name>A0A396C4V2_BACFG</name>
<protein>
    <submittedName>
        <fullName evidence="1">Uncharacterized protein</fullName>
    </submittedName>
</protein>